<name>A0AAP0WS26_LIQFO</name>
<dbReference type="Pfam" id="PF00069">
    <property type="entry name" value="Pkinase"/>
    <property type="match status" value="1"/>
</dbReference>
<feature type="domain" description="Protein kinase" evidence="2">
    <location>
        <begin position="197"/>
        <end position="465"/>
    </location>
</feature>
<feature type="transmembrane region" description="Helical" evidence="1">
    <location>
        <begin position="135"/>
        <end position="157"/>
    </location>
</feature>
<keyword evidence="1" id="KW-0472">Membrane</keyword>
<dbReference type="GO" id="GO:0004672">
    <property type="term" value="F:protein kinase activity"/>
    <property type="evidence" value="ECO:0007669"/>
    <property type="project" value="InterPro"/>
</dbReference>
<dbReference type="InterPro" id="IPR051564">
    <property type="entry name" value="LRR_receptor-like_kinase"/>
</dbReference>
<dbReference type="PROSITE" id="PS00108">
    <property type="entry name" value="PROTEIN_KINASE_ST"/>
    <property type="match status" value="1"/>
</dbReference>
<dbReference type="Gene3D" id="1.10.510.10">
    <property type="entry name" value="Transferase(Phosphotransferase) domain 1"/>
    <property type="match status" value="1"/>
</dbReference>
<proteinExistence type="predicted"/>
<keyword evidence="4" id="KW-1185">Reference proteome</keyword>
<dbReference type="Proteomes" id="UP001415857">
    <property type="component" value="Unassembled WGS sequence"/>
</dbReference>
<dbReference type="SUPFAM" id="SSF56112">
    <property type="entry name" value="Protein kinase-like (PK-like)"/>
    <property type="match status" value="1"/>
</dbReference>
<accession>A0AAP0WS26</accession>
<evidence type="ECO:0000259" key="2">
    <source>
        <dbReference type="PROSITE" id="PS50011"/>
    </source>
</evidence>
<dbReference type="PANTHER" id="PTHR48055:SF9">
    <property type="entry name" value="PROTEIN KINASE DOMAIN-CONTAINING PROTEIN"/>
    <property type="match status" value="1"/>
</dbReference>
<organism evidence="3 4">
    <name type="scientific">Liquidambar formosana</name>
    <name type="common">Formosan gum</name>
    <dbReference type="NCBI Taxonomy" id="63359"/>
    <lineage>
        <taxon>Eukaryota</taxon>
        <taxon>Viridiplantae</taxon>
        <taxon>Streptophyta</taxon>
        <taxon>Embryophyta</taxon>
        <taxon>Tracheophyta</taxon>
        <taxon>Spermatophyta</taxon>
        <taxon>Magnoliopsida</taxon>
        <taxon>eudicotyledons</taxon>
        <taxon>Gunneridae</taxon>
        <taxon>Pentapetalae</taxon>
        <taxon>Saxifragales</taxon>
        <taxon>Altingiaceae</taxon>
        <taxon>Liquidambar</taxon>
    </lineage>
</organism>
<dbReference type="EMBL" id="JBBPBK010000010">
    <property type="protein sequence ID" value="KAK9277479.1"/>
    <property type="molecule type" value="Genomic_DNA"/>
</dbReference>
<dbReference type="InterPro" id="IPR011009">
    <property type="entry name" value="Kinase-like_dom_sf"/>
</dbReference>
<dbReference type="InterPro" id="IPR000719">
    <property type="entry name" value="Prot_kinase_dom"/>
</dbReference>
<dbReference type="FunFam" id="1.10.510.10:FF:000530">
    <property type="entry name" value="probable receptor-like protein kinase At5g59700"/>
    <property type="match status" value="1"/>
</dbReference>
<reference evidence="3 4" key="1">
    <citation type="journal article" date="2024" name="Plant J.">
        <title>Genome sequences and population genomics reveal climatic adaptation and genomic divergence between two closely related sweetgum species.</title>
        <authorList>
            <person name="Xu W.Q."/>
            <person name="Ren C.Q."/>
            <person name="Zhang X.Y."/>
            <person name="Comes H.P."/>
            <person name="Liu X.H."/>
            <person name="Li Y.G."/>
            <person name="Kettle C.J."/>
            <person name="Jalonen R."/>
            <person name="Gaisberger H."/>
            <person name="Ma Y.Z."/>
            <person name="Qiu Y.X."/>
        </authorList>
    </citation>
    <scope>NUCLEOTIDE SEQUENCE [LARGE SCALE GENOMIC DNA]</scope>
    <source>
        <strain evidence="3">Hangzhou</strain>
    </source>
</reference>
<keyword evidence="1" id="KW-1133">Transmembrane helix</keyword>
<dbReference type="GO" id="GO:0005524">
    <property type="term" value="F:ATP binding"/>
    <property type="evidence" value="ECO:0007669"/>
    <property type="project" value="InterPro"/>
</dbReference>
<dbReference type="PANTHER" id="PTHR48055">
    <property type="entry name" value="LEUCINE-RICH REPEAT RECEPTOR PROTEIN KINASE EMS1"/>
    <property type="match status" value="1"/>
</dbReference>
<dbReference type="FunFam" id="3.30.200.20:FF:000608">
    <property type="entry name" value="Serine/threonine kinase protein"/>
    <property type="match status" value="1"/>
</dbReference>
<dbReference type="InterPro" id="IPR008271">
    <property type="entry name" value="Ser/Thr_kinase_AS"/>
</dbReference>
<comment type="caution">
    <text evidence="3">The sequence shown here is derived from an EMBL/GenBank/DDBJ whole genome shotgun (WGS) entry which is preliminary data.</text>
</comment>
<keyword evidence="1" id="KW-0812">Transmembrane</keyword>
<dbReference type="Gene3D" id="3.30.200.20">
    <property type="entry name" value="Phosphorylase Kinase, domain 1"/>
    <property type="match status" value="1"/>
</dbReference>
<dbReference type="SMART" id="SM00220">
    <property type="entry name" value="S_TKc"/>
    <property type="match status" value="1"/>
</dbReference>
<evidence type="ECO:0000256" key="1">
    <source>
        <dbReference type="SAM" id="Phobius"/>
    </source>
</evidence>
<protein>
    <recommendedName>
        <fullName evidence="2">Protein kinase domain-containing protein</fullName>
    </recommendedName>
</protein>
<sequence length="485" mass="53348">MKRIEADVLTCGIEKLTSGAGGCSDYTVADANNKLGNGLRSLGEDCKLLGSDGNSDQACSACLRQWEGMGESSGNKRDSKKEEANVCRFAVLVSLLSNRIDDEKWARGICRCLGEQSLLIDGGQGKSRKRHKTGLLILIGGLAGILVIVLIASWILYTKKIKKNPPEEKYASDDSLSEESSSLKISIKEIYSATNNLSASNFIGQGMAGKVYKGILSNGHHVAVKHIINDGCAETFVREVTSLSDVRHPHLVALLGYCEKEDECFLVYELCHNGNLSEWLFGKEKVLSWDQRLEIAIDSAKGLWFLHTYPEGCIVHRDVKPTNILITANFQAKLSDFGLSKVMDLGQSYVSSEVRGTFGYVDPEYQRNHRVNSSGDVYSFGIVLLQILSGKRVVNLNLKRPMPLDKMAKVLTRGGNITEFADPKLNGEFSEEAFDLVLKLALSCTGLKQQRPSMGKVVSRLEQALDMSINVRSVTPRSTPNRAYN</sequence>
<dbReference type="AlphaFoldDB" id="A0AAP0WS26"/>
<dbReference type="GO" id="GO:0016020">
    <property type="term" value="C:membrane"/>
    <property type="evidence" value="ECO:0007669"/>
    <property type="project" value="TreeGrafter"/>
</dbReference>
<dbReference type="PROSITE" id="PS50011">
    <property type="entry name" value="PROTEIN_KINASE_DOM"/>
    <property type="match status" value="1"/>
</dbReference>
<evidence type="ECO:0000313" key="3">
    <source>
        <dbReference type="EMBL" id="KAK9277479.1"/>
    </source>
</evidence>
<evidence type="ECO:0000313" key="4">
    <source>
        <dbReference type="Proteomes" id="UP001415857"/>
    </source>
</evidence>
<gene>
    <name evidence="3" type="ORF">L1049_007023</name>
</gene>